<comment type="subcellular location">
    <subcellularLocation>
        <location evidence="1">Virion</location>
    </subcellularLocation>
</comment>
<protein>
    <submittedName>
        <fullName evidence="6">Neck appendage protein</fullName>
    </submittedName>
</protein>
<keyword evidence="3" id="KW-0175">Coiled coil</keyword>
<proteinExistence type="predicted"/>
<sequence length="2007" mass="228786">MLWLYDEFETDFTYNGIVLNNAYDSDIHWVLNTMYKLTFKYPTVDNDLFSFIEKGMIVKADEHDRTNLFRIKDIDISENDKCITVTAYQKNYDFSKRLVNNFGRLRVNCMSVLDEWYSNFLSSEKDFSYYSDINTINSFVSHNDDTDNKLRTSFELLGGIADTYSADIDMHDKQISLLERLGRDTEEVLTTAKNISEFVNTSNSDEIVTRIYASSTFKVGDKYDKKDLREQHRQQLKALRESQKEYSQGRNAVKKAEQMKDEIAKKYAKELAKNNKKVKRSGKVIKSYSQIESEVNAKYQARERKSQQRKAESQAIADRKKAEIESLKAQQKEELEALDEEITINLIVESPLINDYPFINEIAVSNNDLRTAEELEEWAMEYFTKQNIDKPKNSIKVTYEQLTEDINRGDTVILKYLKYGVDERIRVVETHYDPMLKKWKEFILGEKEGRLGSEVSNASSGAIAKANAYTDIITMDIERKVKERNENYDKLFKKNTDEINKKIEDGFEKAKASSEVITAKIDEDLEKKLAPIRNQVSATVENYNRQFQTTNLEISKNRVEATKQIQAVNLEISKNRVEATKQIQAANLEISKNRIEATKQIQALSERVNNMQDISSNSTVVELKKLVNEAKETGKSINQKVTELDGNVTREFTLVKAKNENDLKVIRGEIKTGVDGLTSKISSLEEYKNQDGSRTESLKQWVQRDTASQLSRERTEINKVIDSKGFVKNTEFSSKFTENARGITNQLTALENYKNQDGVRTANLQIWVQNNTANQLTAERRSIEGWVDGKGYATTSVVENKVQETANSISREIRNIRESIPTSVGGRNYITDSDKLTNINSGGTNWEKTVENGTLVFTKVRATESTGIWTQIMPFLKDNFQNEVLTWSLDVKASKNITFNNVGQETNGFKGRVDLTTEWQRISHTYTNRYTQHYAFVFYQMLGTCSPGDKVYVRLPKLEKGNVATDWTPAPEDNNAFVKNTEFSNKFNENAQGINRQLTALEQYKNQDSSRIETLKQWVQRDTANQLSRERTEIIRNVRDSIPTSIGGRNYIPNSGEPLQKEGHPWGGDWEVRTHPYYYNGNKKIMCLPNSTTRENFIRSSRFKLKRNTDYVISFKGFASTNVSSMDLHVLGRRNNETSDFTIFTRPAPLINSKRLSSSELEVVKNVRFNSGEMDEAFLRFDNNGSNNGQQAILFIAEVKLEEGTISTDWTPAPEDNNDFVKNTEFSSKFTESARGITNQLSALETYKNQDAVRVANMQIWAQNNTANQLTAARRSIESWVNEKGYATTSVVENKVQETANSFSREISNVRNSIPTSIGGRNYISNSNFAKDMENWELPRLNNSGLNWQKGHAIYHFGRGLHIWGTPNGEYKGLGTIPFSLTAKQGEKITVSMDLGKDALTAHSILFIGLHYIVDNDIVSQQWQTLDLATQNFEVKKYKRISKTFTVTADMNKCRLMIHTKANQLINFYIDNIKLEKGDISTDWTPAPEDVEQNVNELNTWKQTTNQTLNTVTSTLNDTVRHAQLRIGADGIDFGSNKVFNGRNLASILSVSPESIQAITDRLVISPANENLVKHEYRDTFILNVRNGVLNRIYGSNADLVGEYQFKVAIIDFDTPTLNASIHVKYKDGTDSWFNSEFPTPSIVTLETSTSVKVQVELRKEIEYIEPLVFQNKWSDFYRFHLKKLFVGKKKSAELIVDGSIEGRHIKTNTLETGHHKAGSITSEIIAANAVRAKHIFIDDGLINNLVTHNAFISKLWAQDAFIRSLKTVKISSTQLDTDWLSAYTGDIGGFRIGKNPNQPGDFWLTGSNNFNCGLNPGHNIGTRGAQIWAAWGNDWNRAGSNAWWVDGQGRMNCKNSATFYGGLHVYNARLDTHGQDIQGDANSYGAKTTVIWWSQINRVKSSVSDKRFKTNIKPTKVKAVDLLNKIEMVEFNWKKDNKFEKIGAIAQQVQSVEETLVVKDMDSKQSHSDYLRISYYETIPYLIKAVQELSEQNKELKNKLEEIING</sequence>
<evidence type="ECO:0000256" key="3">
    <source>
        <dbReference type="SAM" id="Coils"/>
    </source>
</evidence>
<evidence type="ECO:0000259" key="5">
    <source>
        <dbReference type="PROSITE" id="PS51688"/>
    </source>
</evidence>
<reference evidence="6" key="1">
    <citation type="journal article" date="2021" name="Proc. Natl. Acad. Sci. U.S.A.">
        <title>A Catalog of Tens of Thousands of Viruses from Human Metagenomes Reveals Hidden Associations with Chronic Diseases.</title>
        <authorList>
            <person name="Tisza M.J."/>
            <person name="Buck C.B."/>
        </authorList>
    </citation>
    <scope>NUCLEOTIDE SEQUENCE</scope>
    <source>
        <strain evidence="6">Cti6f5</strain>
    </source>
</reference>
<feature type="coiled-coil region" evidence="3">
    <location>
        <begin position="225"/>
        <end position="273"/>
    </location>
</feature>
<evidence type="ECO:0000313" key="6">
    <source>
        <dbReference type="EMBL" id="DAD80025.1"/>
    </source>
</evidence>
<evidence type="ECO:0000256" key="1">
    <source>
        <dbReference type="ARBA" id="ARBA00004328"/>
    </source>
</evidence>
<accession>A0A8S5MCF5</accession>
<dbReference type="PROSITE" id="PS51688">
    <property type="entry name" value="ICA"/>
    <property type="match status" value="1"/>
</dbReference>
<keyword evidence="2" id="KW-0946">Virion</keyword>
<dbReference type="InterPro" id="IPR010572">
    <property type="entry name" value="Tail_dom"/>
</dbReference>
<evidence type="ECO:0000256" key="2">
    <source>
        <dbReference type="ARBA" id="ARBA00022732"/>
    </source>
</evidence>
<name>A0A8S5MCF5_9CAUD</name>
<dbReference type="GO" id="GO:0098015">
    <property type="term" value="C:virus tail"/>
    <property type="evidence" value="ECO:0007669"/>
    <property type="project" value="UniProtKB-KW"/>
</dbReference>
<feature type="domain" description="Peptidase S74" evidence="5">
    <location>
        <begin position="1905"/>
        <end position="2001"/>
    </location>
</feature>
<dbReference type="Pfam" id="PF06605">
    <property type="entry name" value="Prophage_tail"/>
    <property type="match status" value="1"/>
</dbReference>
<feature type="region of interest" description="Disordered" evidence="4">
    <location>
        <begin position="1046"/>
        <end position="1065"/>
    </location>
</feature>
<dbReference type="Pfam" id="PF13884">
    <property type="entry name" value="Peptidase_S74"/>
    <property type="match status" value="1"/>
</dbReference>
<dbReference type="EMBL" id="BK014878">
    <property type="protein sequence ID" value="DAD80025.1"/>
    <property type="molecule type" value="Genomic_DNA"/>
</dbReference>
<keyword evidence="2" id="KW-1227">Viral tail protein</keyword>
<dbReference type="NCBIfam" id="TIGR01665">
    <property type="entry name" value="put_anti_recept"/>
    <property type="match status" value="1"/>
</dbReference>
<feature type="coiled-coil region" evidence="3">
    <location>
        <begin position="310"/>
        <end position="341"/>
    </location>
</feature>
<evidence type="ECO:0000256" key="4">
    <source>
        <dbReference type="SAM" id="MobiDB-lite"/>
    </source>
</evidence>
<feature type="coiled-coil region" evidence="3">
    <location>
        <begin position="1980"/>
        <end position="2007"/>
    </location>
</feature>
<organism evidence="6">
    <name type="scientific">Siphoviridae sp. cti6f5</name>
    <dbReference type="NCBI Taxonomy" id="2826430"/>
    <lineage>
        <taxon>Viruses</taxon>
        <taxon>Duplodnaviria</taxon>
        <taxon>Heunggongvirae</taxon>
        <taxon>Uroviricota</taxon>
        <taxon>Caudoviricetes</taxon>
    </lineage>
</organism>
<dbReference type="InterPro" id="IPR030392">
    <property type="entry name" value="S74_ICA"/>
</dbReference>
<dbReference type="InterPro" id="IPR007119">
    <property type="entry name" value="Phage_tail_spike_N"/>
</dbReference>